<name>A0ABY9JXX2_9BACI</name>
<proteinExistence type="predicted"/>
<reference evidence="2 3" key="1">
    <citation type="submission" date="2023-06" db="EMBL/GenBank/DDBJ databases">
        <title>Five Gram-positive bacteria isolated from mangrove sediments in Shenzhen, Guangdong, China.</title>
        <authorList>
            <person name="Yu S."/>
            <person name="Zheng W."/>
            <person name="Huang Y."/>
        </authorList>
    </citation>
    <scope>NUCLEOTIDE SEQUENCE [LARGE SCALE GENOMIC DNA]</scope>
    <source>
        <strain evidence="2 3">SaN35-3</strain>
    </source>
</reference>
<dbReference type="RefSeq" id="WP_306020294.1">
    <property type="nucleotide sequence ID" value="NZ_CP129013.1"/>
</dbReference>
<organism evidence="2 3">
    <name type="scientific">Bacillus carboniphilus</name>
    <dbReference type="NCBI Taxonomy" id="86663"/>
    <lineage>
        <taxon>Bacteria</taxon>
        <taxon>Bacillati</taxon>
        <taxon>Bacillota</taxon>
        <taxon>Bacilli</taxon>
        <taxon>Bacillales</taxon>
        <taxon>Bacillaceae</taxon>
        <taxon>Bacillus</taxon>
    </lineage>
</organism>
<evidence type="ECO:0000259" key="1">
    <source>
        <dbReference type="Pfam" id="PF10079"/>
    </source>
</evidence>
<evidence type="ECO:0000313" key="3">
    <source>
        <dbReference type="Proteomes" id="UP001197974"/>
    </source>
</evidence>
<dbReference type="EMBL" id="CP129013">
    <property type="protein sequence ID" value="WLR43634.1"/>
    <property type="molecule type" value="Genomic_DNA"/>
</dbReference>
<dbReference type="Pfam" id="PF10079">
    <property type="entry name" value="Rossmann-like_BshC"/>
    <property type="match status" value="1"/>
</dbReference>
<protein>
    <submittedName>
        <fullName evidence="2">Bacillithiol biosynthesis BshC</fullName>
    </submittedName>
</protein>
<keyword evidence="3" id="KW-1185">Reference proteome</keyword>
<feature type="domain" description="Bacillithiol biosynthesis BshC N-terminal Rossmann-like" evidence="1">
    <location>
        <begin position="32"/>
        <end position="174"/>
    </location>
</feature>
<dbReference type="InterPro" id="IPR055398">
    <property type="entry name" value="Rossmann-like_BshC"/>
</dbReference>
<sequence length="187" mass="21969">MIYSNMVLYIFIKEGKVHKWRLNVSPAIIHQIPFVNDYLQNRLDYQKYFNYHFHDQSEFEKRYTDVMNYGYPREQLVRYLLNHNRKYGASSKTINNIEMLLDKESVAVIGGQQAGLLTGPLYTIHKIISIITLARQQQELLGKPVIPIFWVAGEDHDFDEINHLHVHQQKIKKNGSFSSQSIKANDF</sequence>
<dbReference type="Proteomes" id="UP001197974">
    <property type="component" value="Chromosome"/>
</dbReference>
<accession>A0ABY9JXX2</accession>
<evidence type="ECO:0000313" key="2">
    <source>
        <dbReference type="EMBL" id="WLR43634.1"/>
    </source>
</evidence>
<gene>
    <name evidence="2" type="primary">bshC</name>
    <name evidence="2" type="ORF">LC087_05645</name>
</gene>